<proteinExistence type="inferred from homology"/>
<dbReference type="PANTHER" id="PTHR12534:SF0">
    <property type="entry name" value="SMALL RIBOSOMAL SUBUNIT PROTEIN US2M"/>
    <property type="match status" value="1"/>
</dbReference>
<evidence type="ECO:0000256" key="5">
    <source>
        <dbReference type="HAMAP-Rule" id="MF_00291"/>
    </source>
</evidence>
<evidence type="ECO:0000313" key="10">
    <source>
        <dbReference type="Proteomes" id="UP000503251"/>
    </source>
</evidence>
<feature type="compositionally biased region" description="Low complexity" evidence="6">
    <location>
        <begin position="242"/>
        <end position="265"/>
    </location>
</feature>
<evidence type="ECO:0000313" key="9">
    <source>
        <dbReference type="Proteomes" id="UP000434052"/>
    </source>
</evidence>
<protein>
    <recommendedName>
        <fullName evidence="4 5">Small ribosomal subunit protein uS2</fullName>
    </recommendedName>
</protein>
<feature type="compositionally biased region" description="Low complexity" evidence="6">
    <location>
        <begin position="289"/>
        <end position="304"/>
    </location>
</feature>
<evidence type="ECO:0000256" key="4">
    <source>
        <dbReference type="ARBA" id="ARBA00035256"/>
    </source>
</evidence>
<dbReference type="OrthoDB" id="9808036at2"/>
<dbReference type="InterPro" id="IPR018130">
    <property type="entry name" value="Ribosomal_uS2_CS"/>
</dbReference>
<dbReference type="PRINTS" id="PR00395">
    <property type="entry name" value="RIBOSOMALS2"/>
</dbReference>
<reference evidence="8 9" key="1">
    <citation type="submission" date="2018-06" db="EMBL/GenBank/DDBJ databases">
        <title>Complete genome of Desulfovibrio marinus P48SEP.</title>
        <authorList>
            <person name="Crispim J.S."/>
            <person name="Vidigal P.M.P."/>
            <person name="Silva L.C.F."/>
            <person name="Araujo L.C."/>
            <person name="Laguardia C.N."/>
            <person name="Dias R.S."/>
            <person name="Sousa M.P."/>
            <person name="Paula S.O."/>
            <person name="Silva C."/>
        </authorList>
    </citation>
    <scope>NUCLEOTIDE SEQUENCE [LARGE SCALE GENOMIC DNA]</scope>
    <source>
        <strain evidence="8 9">P48SEP</strain>
    </source>
</reference>
<organism evidence="8 9">
    <name type="scientific">Oceanidesulfovibrio marinus</name>
    <dbReference type="NCBI Taxonomy" id="370038"/>
    <lineage>
        <taxon>Bacteria</taxon>
        <taxon>Pseudomonadati</taxon>
        <taxon>Thermodesulfobacteriota</taxon>
        <taxon>Desulfovibrionia</taxon>
        <taxon>Desulfovibrionales</taxon>
        <taxon>Desulfovibrionaceae</taxon>
        <taxon>Oceanidesulfovibrio</taxon>
    </lineage>
</organism>
<dbReference type="EMBL" id="CP039543">
    <property type="protein sequence ID" value="QJT09161.1"/>
    <property type="molecule type" value="Genomic_DNA"/>
</dbReference>
<dbReference type="InterPro" id="IPR001865">
    <property type="entry name" value="Ribosomal_uS2"/>
</dbReference>
<reference evidence="7 10" key="2">
    <citation type="submission" date="2019-04" db="EMBL/GenBank/DDBJ databases">
        <title>Isolation and culture of sulfate reducing bacteria from the cold seep of the South China Sea.</title>
        <authorList>
            <person name="Sun C."/>
            <person name="Liu R."/>
        </authorList>
    </citation>
    <scope>NUCLEOTIDE SEQUENCE [LARGE SCALE GENOMIC DNA]</scope>
    <source>
        <strain evidence="7 10">CS1</strain>
    </source>
</reference>
<dbReference type="GO" id="GO:0022627">
    <property type="term" value="C:cytosolic small ribosomal subunit"/>
    <property type="evidence" value="ECO:0007669"/>
    <property type="project" value="TreeGrafter"/>
</dbReference>
<dbReference type="FunFam" id="1.10.287.610:FF:000001">
    <property type="entry name" value="30S ribosomal protein S2"/>
    <property type="match status" value="1"/>
</dbReference>
<keyword evidence="2 5" id="KW-0689">Ribosomal protein</keyword>
<evidence type="ECO:0000256" key="1">
    <source>
        <dbReference type="ARBA" id="ARBA00006242"/>
    </source>
</evidence>
<dbReference type="NCBIfam" id="TIGR01011">
    <property type="entry name" value="rpsB_bact"/>
    <property type="match status" value="1"/>
</dbReference>
<feature type="compositionally biased region" description="Basic and acidic residues" evidence="6">
    <location>
        <begin position="277"/>
        <end position="288"/>
    </location>
</feature>
<keyword evidence="3 5" id="KW-0687">Ribonucleoprotein</keyword>
<name>A0A6P1ZKW0_9BACT</name>
<dbReference type="SUPFAM" id="SSF52313">
    <property type="entry name" value="Ribosomal protein S2"/>
    <property type="match status" value="1"/>
</dbReference>
<keyword evidence="10" id="KW-1185">Reference proteome</keyword>
<dbReference type="Gene3D" id="3.40.50.10490">
    <property type="entry name" value="Glucose-6-phosphate isomerase like protein, domain 1"/>
    <property type="match status" value="1"/>
</dbReference>
<dbReference type="EMBL" id="QMIF01000001">
    <property type="protein sequence ID" value="TVM36412.1"/>
    <property type="molecule type" value="Genomic_DNA"/>
</dbReference>
<accession>A0A6P1ZKW0</accession>
<evidence type="ECO:0000313" key="7">
    <source>
        <dbReference type="EMBL" id="QJT09161.1"/>
    </source>
</evidence>
<dbReference type="InterPro" id="IPR005706">
    <property type="entry name" value="Ribosomal_uS2_bac/mit/plastid"/>
</dbReference>
<dbReference type="InterPro" id="IPR023591">
    <property type="entry name" value="Ribosomal_uS2_flav_dom_sf"/>
</dbReference>
<dbReference type="GO" id="GO:0003735">
    <property type="term" value="F:structural constituent of ribosome"/>
    <property type="evidence" value="ECO:0007669"/>
    <property type="project" value="InterPro"/>
</dbReference>
<dbReference type="Pfam" id="PF00318">
    <property type="entry name" value="Ribosomal_S2"/>
    <property type="match status" value="1"/>
</dbReference>
<feature type="region of interest" description="Disordered" evidence="6">
    <location>
        <begin position="233"/>
        <end position="313"/>
    </location>
</feature>
<dbReference type="PROSITE" id="PS00962">
    <property type="entry name" value="RIBOSOMAL_S2_1"/>
    <property type="match status" value="1"/>
</dbReference>
<sequence length="313" mass="34138">MAYVSMKQLLETGVHFGHQTRRWNPKMRPYIFGARNGIHIVDLQQTVKLFQTAHDAIVDTVARGGRVIFIGTKRQAQETVEKEAARADQFFVTNRWMGGTLTNFATIRQSIDRLKKIEAMFEDGSISRFTKKEALTFSREAEKLNAVLGGIKNMERLPDMAFIIDPKREEIAVKECRKLNIPIAAVTDTNCDPDVIDYVVPGNDDAIRAIKLFVSHIADACLEGAARRKDEAAKQKEEAAAEKAAAAKAAPAPEASASTAETPAPKTEEAVANVTESETKAEEKKAEAAAEASQTPEASAPAAKAADETAKPE</sequence>
<dbReference type="Gene3D" id="1.10.287.610">
    <property type="entry name" value="Helix hairpin bin"/>
    <property type="match status" value="1"/>
</dbReference>
<dbReference type="Proteomes" id="UP000503251">
    <property type="component" value="Chromosome"/>
</dbReference>
<dbReference type="PANTHER" id="PTHR12534">
    <property type="entry name" value="30S RIBOSOMAL PROTEIN S2 PROKARYOTIC AND ORGANELLAR"/>
    <property type="match status" value="1"/>
</dbReference>
<dbReference type="CDD" id="cd01425">
    <property type="entry name" value="RPS2"/>
    <property type="match status" value="1"/>
</dbReference>
<evidence type="ECO:0000256" key="3">
    <source>
        <dbReference type="ARBA" id="ARBA00023274"/>
    </source>
</evidence>
<evidence type="ECO:0000256" key="6">
    <source>
        <dbReference type="SAM" id="MobiDB-lite"/>
    </source>
</evidence>
<dbReference type="GO" id="GO:0006412">
    <property type="term" value="P:translation"/>
    <property type="evidence" value="ECO:0007669"/>
    <property type="project" value="UniProtKB-UniRule"/>
</dbReference>
<evidence type="ECO:0000313" key="8">
    <source>
        <dbReference type="EMBL" id="TVM36412.1"/>
    </source>
</evidence>
<gene>
    <name evidence="5 8" type="primary">rpsB</name>
    <name evidence="8" type="ORF">DQK91_00365</name>
    <name evidence="7" type="ORF">E8L03_09520</name>
</gene>
<evidence type="ECO:0000256" key="2">
    <source>
        <dbReference type="ARBA" id="ARBA00022980"/>
    </source>
</evidence>
<dbReference type="HAMAP" id="MF_00291_B">
    <property type="entry name" value="Ribosomal_uS2_B"/>
    <property type="match status" value="1"/>
</dbReference>
<dbReference type="AlphaFoldDB" id="A0A6P1ZKW0"/>
<dbReference type="Proteomes" id="UP000434052">
    <property type="component" value="Unassembled WGS sequence"/>
</dbReference>
<comment type="similarity">
    <text evidence="1 5">Belongs to the universal ribosomal protein uS2 family.</text>
</comment>